<sequence length="134" mass="15138">MFYNLICSIIIEIAKGVFAGQIVNDHLNPIHLAIATNGYRIQSQTLHIPDRIGFFSSGPPRLQVYQASMFFLLIMGPCYSIISAAFVVFVVRRNSIKIAAFMLSITVAQTIAIWALVCFDRHRAPGYEWEDWKA</sequence>
<keyword evidence="3" id="KW-1185">Reference proteome</keyword>
<evidence type="ECO:0000313" key="3">
    <source>
        <dbReference type="Proteomes" id="UP000799750"/>
    </source>
</evidence>
<dbReference type="EMBL" id="MU004185">
    <property type="protein sequence ID" value="KAF2498881.1"/>
    <property type="molecule type" value="Genomic_DNA"/>
</dbReference>
<proteinExistence type="predicted"/>
<dbReference type="Proteomes" id="UP000799750">
    <property type="component" value="Unassembled WGS sequence"/>
</dbReference>
<name>A0A6A6R2E7_9PEZI</name>
<feature type="transmembrane region" description="Helical" evidence="1">
    <location>
        <begin position="98"/>
        <end position="117"/>
    </location>
</feature>
<accession>A0A6A6R2E7</accession>
<evidence type="ECO:0000313" key="2">
    <source>
        <dbReference type="EMBL" id="KAF2498881.1"/>
    </source>
</evidence>
<evidence type="ECO:0000256" key="1">
    <source>
        <dbReference type="SAM" id="Phobius"/>
    </source>
</evidence>
<feature type="transmembrane region" description="Helical" evidence="1">
    <location>
        <begin position="69"/>
        <end position="91"/>
    </location>
</feature>
<keyword evidence="1" id="KW-1133">Transmembrane helix</keyword>
<keyword evidence="1" id="KW-0812">Transmembrane</keyword>
<dbReference type="AlphaFoldDB" id="A0A6A6R2E7"/>
<gene>
    <name evidence="2" type="ORF">BU16DRAFT_308438</name>
</gene>
<protein>
    <submittedName>
        <fullName evidence="2">Uncharacterized protein</fullName>
    </submittedName>
</protein>
<reference evidence="2" key="1">
    <citation type="journal article" date="2020" name="Stud. Mycol.">
        <title>101 Dothideomycetes genomes: a test case for predicting lifestyles and emergence of pathogens.</title>
        <authorList>
            <person name="Haridas S."/>
            <person name="Albert R."/>
            <person name="Binder M."/>
            <person name="Bloem J."/>
            <person name="Labutti K."/>
            <person name="Salamov A."/>
            <person name="Andreopoulos B."/>
            <person name="Baker S."/>
            <person name="Barry K."/>
            <person name="Bills G."/>
            <person name="Bluhm B."/>
            <person name="Cannon C."/>
            <person name="Castanera R."/>
            <person name="Culley D."/>
            <person name="Daum C."/>
            <person name="Ezra D."/>
            <person name="Gonzalez J."/>
            <person name="Henrissat B."/>
            <person name="Kuo A."/>
            <person name="Liang C."/>
            <person name="Lipzen A."/>
            <person name="Lutzoni F."/>
            <person name="Magnuson J."/>
            <person name="Mondo S."/>
            <person name="Nolan M."/>
            <person name="Ohm R."/>
            <person name="Pangilinan J."/>
            <person name="Park H.-J."/>
            <person name="Ramirez L."/>
            <person name="Alfaro M."/>
            <person name="Sun H."/>
            <person name="Tritt A."/>
            <person name="Yoshinaga Y."/>
            <person name="Zwiers L.-H."/>
            <person name="Turgeon B."/>
            <person name="Goodwin S."/>
            <person name="Spatafora J."/>
            <person name="Crous P."/>
            <person name="Grigoriev I."/>
        </authorList>
    </citation>
    <scope>NUCLEOTIDE SEQUENCE</scope>
    <source>
        <strain evidence="2">CBS 269.34</strain>
    </source>
</reference>
<keyword evidence="1" id="KW-0472">Membrane</keyword>
<dbReference type="OrthoDB" id="5096049at2759"/>
<organism evidence="2 3">
    <name type="scientific">Lophium mytilinum</name>
    <dbReference type="NCBI Taxonomy" id="390894"/>
    <lineage>
        <taxon>Eukaryota</taxon>
        <taxon>Fungi</taxon>
        <taxon>Dikarya</taxon>
        <taxon>Ascomycota</taxon>
        <taxon>Pezizomycotina</taxon>
        <taxon>Dothideomycetes</taxon>
        <taxon>Pleosporomycetidae</taxon>
        <taxon>Mytilinidiales</taxon>
        <taxon>Mytilinidiaceae</taxon>
        <taxon>Lophium</taxon>
    </lineage>
</organism>